<dbReference type="InParanoid" id="G8JT61"/>
<dbReference type="RefSeq" id="XP_003646031.1">
    <property type="nucleotide sequence ID" value="XM_003645983.1"/>
</dbReference>
<dbReference type="Proteomes" id="UP000006790">
    <property type="component" value="Chromosome 4"/>
</dbReference>
<keyword evidence="1" id="KW-0175">Coiled coil</keyword>
<evidence type="ECO:0000256" key="2">
    <source>
        <dbReference type="SAM" id="MobiDB-lite"/>
    </source>
</evidence>
<dbReference type="GO" id="GO:0000781">
    <property type="term" value="C:chromosome, telomeric region"/>
    <property type="evidence" value="ECO:0007669"/>
    <property type="project" value="GOC"/>
</dbReference>
<evidence type="ECO:0000313" key="3">
    <source>
        <dbReference type="EMBL" id="AET39214.1"/>
    </source>
</evidence>
<feature type="compositionally biased region" description="Acidic residues" evidence="2">
    <location>
        <begin position="122"/>
        <end position="138"/>
    </location>
</feature>
<evidence type="ECO:0008006" key="5">
    <source>
        <dbReference type="Google" id="ProtNLM"/>
    </source>
</evidence>
<organism evidence="3 4">
    <name type="scientific">Eremothecium cymbalariae (strain CBS 270.75 / DBVPG 7215 / KCTC 17166 / NRRL Y-17582)</name>
    <name type="common">Yeast</name>
    <dbReference type="NCBI Taxonomy" id="931890"/>
    <lineage>
        <taxon>Eukaryota</taxon>
        <taxon>Fungi</taxon>
        <taxon>Dikarya</taxon>
        <taxon>Ascomycota</taxon>
        <taxon>Saccharomycotina</taxon>
        <taxon>Saccharomycetes</taxon>
        <taxon>Saccharomycetales</taxon>
        <taxon>Saccharomycetaceae</taxon>
        <taxon>Eremothecium</taxon>
    </lineage>
</organism>
<dbReference type="GO" id="GO:0005730">
    <property type="term" value="C:nucleolus"/>
    <property type="evidence" value="ECO:0007669"/>
    <property type="project" value="EnsemblFungi"/>
</dbReference>
<feature type="compositionally biased region" description="Basic residues" evidence="2">
    <location>
        <begin position="428"/>
        <end position="448"/>
    </location>
</feature>
<gene>
    <name evidence="3" type="ordered locus">Ecym_4135</name>
</gene>
<dbReference type="PANTHER" id="PTHR28057:SF1">
    <property type="entry name" value="PROTEIN IFH1-RELATED"/>
    <property type="match status" value="1"/>
</dbReference>
<feature type="compositionally biased region" description="Basic and acidic residues" evidence="2">
    <location>
        <begin position="345"/>
        <end position="364"/>
    </location>
</feature>
<dbReference type="Pfam" id="PF10380">
    <property type="entry name" value="CRF1"/>
    <property type="match status" value="1"/>
</dbReference>
<dbReference type="GO" id="GO:0031509">
    <property type="term" value="P:subtelomeric heterochromatin formation"/>
    <property type="evidence" value="ECO:0007669"/>
    <property type="project" value="EnsemblFungi"/>
</dbReference>
<keyword evidence="4" id="KW-1185">Reference proteome</keyword>
<protein>
    <recommendedName>
        <fullName evidence="5">Protein IFH1</fullName>
    </recommendedName>
</protein>
<dbReference type="GO" id="GO:0042790">
    <property type="term" value="P:nucleolar large rRNA transcription by RNA polymerase I"/>
    <property type="evidence" value="ECO:0007669"/>
    <property type="project" value="EnsemblFungi"/>
</dbReference>
<dbReference type="GO" id="GO:0003713">
    <property type="term" value="F:transcription coactivator activity"/>
    <property type="evidence" value="ECO:0007669"/>
    <property type="project" value="EnsemblFungi"/>
</dbReference>
<dbReference type="GO" id="GO:0000785">
    <property type="term" value="C:chromatin"/>
    <property type="evidence" value="ECO:0007669"/>
    <property type="project" value="EnsemblFungi"/>
</dbReference>
<dbReference type="OrthoDB" id="4047468at2759"/>
<feature type="coiled-coil region" evidence="1">
    <location>
        <begin position="787"/>
        <end position="818"/>
    </location>
</feature>
<feature type="region of interest" description="Disordered" evidence="2">
    <location>
        <begin position="1"/>
        <end position="36"/>
    </location>
</feature>
<name>G8JT61_ERECY</name>
<feature type="compositionally biased region" description="Basic and acidic residues" evidence="2">
    <location>
        <begin position="250"/>
        <end position="259"/>
    </location>
</feature>
<feature type="region of interest" description="Disordered" evidence="2">
    <location>
        <begin position="571"/>
        <end position="594"/>
    </location>
</feature>
<dbReference type="GO" id="GO:0060963">
    <property type="term" value="P:positive regulation of ribosomal protein gene transcription by RNA polymerase II"/>
    <property type="evidence" value="ECO:0007669"/>
    <property type="project" value="EnsemblFungi"/>
</dbReference>
<evidence type="ECO:0000313" key="4">
    <source>
        <dbReference type="Proteomes" id="UP000006790"/>
    </source>
</evidence>
<sequence length="977" mass="109227">MVAGKIPRKTSPVPPVAVKSRPNGLAKLPDRLMQVQLNPRPRRFSLIYSSSESSLSNVSDVESQRKQRKYKNITRNNAKGKRNLDNSSGKNGRLIQNSAIASEDDGIDSTDSSNFAVIQASGDEEEEEDDDDDDDQDDSSSMSSSDDDVDFVRLTAERKKKALQVLNNMKMKRASAKSLKTVSTKNVVEPNMSAVFKREKSPLDDNFTYNTSGDETNALAFSFKEGDGIQFGADDMHNSSDDTTSEDLGEEIKDDKSFPEGKQPMLSKFNPVDEVTVPLISESEESEYDFDQDAYFRTLEDDNENATGIDTALETADDDMTILDAEEENMMQELANDDNLSFDGSIHEEGEDPVDKEPEDQNHPVDNHVFIREDEDEGEYEDELMSDFDMPFYEDPKFANLYYCDSADQSLPLSTSLPLIINDEKRKKRELKHSRHLQHRERLKRSKSLKREHSATPDIGSEEYVFGLFFNSDGENKPISNTGIDSALRRLSTTAIDYDENSSDDEEYENILLDIAHMPTDDDSIDVQDEEIDWVDASDMDGNKDDDDDDVGMSKIFIDIDDLDPDAFYFHYGSSSERENSDDDERNKDSKKNTFNLTDDYIEAVVYVDNESTDEDETLPPPNSRTRKIGSKAKEVVSANTVGLKPPKLGTWKTDTKPFSIIDGLSTKSLIPLIQEHQQLLDAQNQQVALGIEGGNLASASEFDSGAEKEELTLNELLNMSELDDEEGQVPISGWYENNPKVPLSAFRNKGVNVYQDEEYMLPTFSARKFPIGYIGSERTRRKIDKMKELQKKNDERKRKLRKRKKLLKLKRKRALMEKEKALKVVDLDSSNMNSDAAVQTGETISGGELKHETQVATVLPNEVKNGPTKPMNLEGINNLLNSDPGELVADHDSELNVVGADDVDILASLTAPISCNDTNATVSSGVALRRRQSMAETAAAENLRFTKNGLFSENALADLEEIMGTTNGGGNIIELN</sequence>
<feature type="region of interest" description="Disordered" evidence="2">
    <location>
        <begin position="50"/>
        <end position="152"/>
    </location>
</feature>
<dbReference type="OMA" id="KLGTWET"/>
<dbReference type="HOGENOM" id="CLU_009986_0_0_1"/>
<proteinExistence type="predicted"/>
<dbReference type="GO" id="GO:0032545">
    <property type="term" value="C:CURI complex"/>
    <property type="evidence" value="ECO:0007669"/>
    <property type="project" value="EnsemblFungi"/>
</dbReference>
<feature type="region of interest" description="Disordered" evidence="2">
    <location>
        <begin position="341"/>
        <end position="364"/>
    </location>
</feature>
<dbReference type="GeneID" id="11469329"/>
<feature type="compositionally biased region" description="Low complexity" evidence="2">
    <location>
        <begin position="50"/>
        <end position="61"/>
    </location>
</feature>
<dbReference type="eggNOG" id="ENOG502QQB6">
    <property type="taxonomic scope" value="Eukaryota"/>
</dbReference>
<accession>G8JT61</accession>
<dbReference type="KEGG" id="erc:Ecym_4135"/>
<dbReference type="STRING" id="931890.G8JT61"/>
<dbReference type="InterPro" id="IPR018837">
    <property type="entry name" value="TF_CRF1/IFH1"/>
</dbReference>
<feature type="region of interest" description="Disordered" evidence="2">
    <location>
        <begin position="428"/>
        <end position="456"/>
    </location>
</feature>
<evidence type="ECO:0000256" key="1">
    <source>
        <dbReference type="SAM" id="Coils"/>
    </source>
</evidence>
<dbReference type="EMBL" id="CP002500">
    <property type="protein sequence ID" value="AET39214.1"/>
    <property type="molecule type" value="Genomic_DNA"/>
</dbReference>
<dbReference type="PANTHER" id="PTHR28057">
    <property type="entry name" value="PROTEIN IFH1-RELATED"/>
    <property type="match status" value="1"/>
</dbReference>
<dbReference type="AlphaFoldDB" id="G8JT61"/>
<feature type="region of interest" description="Disordered" evidence="2">
    <location>
        <begin position="230"/>
        <end position="271"/>
    </location>
</feature>
<reference evidence="4" key="1">
    <citation type="journal article" date="2012" name="G3 (Bethesda)">
        <title>Pichia sorbitophila, an interspecies yeast hybrid reveals early steps of genome resolution following polyploidization.</title>
        <authorList>
            <person name="Leh Louis V."/>
            <person name="Despons L."/>
            <person name="Friedrich A."/>
            <person name="Martin T."/>
            <person name="Durrens P."/>
            <person name="Casaregola S."/>
            <person name="Neuveglise C."/>
            <person name="Fairhead C."/>
            <person name="Marck C."/>
            <person name="Cruz J.A."/>
            <person name="Straub M.L."/>
            <person name="Kugler V."/>
            <person name="Sacerdot C."/>
            <person name="Uzunov Z."/>
            <person name="Thierry A."/>
            <person name="Weiss S."/>
            <person name="Bleykasten C."/>
            <person name="De Montigny J."/>
            <person name="Jacques N."/>
            <person name="Jung P."/>
            <person name="Lemaire M."/>
            <person name="Mallet S."/>
            <person name="Morel G."/>
            <person name="Richard G.F."/>
            <person name="Sarkar A."/>
            <person name="Savel G."/>
            <person name="Schacherer J."/>
            <person name="Seret M.L."/>
            <person name="Talla E."/>
            <person name="Samson G."/>
            <person name="Jubin C."/>
            <person name="Poulain J."/>
            <person name="Vacherie B."/>
            <person name="Barbe V."/>
            <person name="Pelletier E."/>
            <person name="Sherman D.J."/>
            <person name="Westhof E."/>
            <person name="Weissenbach J."/>
            <person name="Baret P.V."/>
            <person name="Wincker P."/>
            <person name="Gaillardin C."/>
            <person name="Dujon B."/>
            <person name="Souciet J.L."/>
        </authorList>
    </citation>
    <scope>NUCLEOTIDE SEQUENCE [LARGE SCALE GENOMIC DNA]</scope>
    <source>
        <strain evidence="4">CBS 270.75 / DBVPG 7215 / KCTC 17166 / NRRL Y-17582</strain>
    </source>
</reference>
<dbReference type="FunCoup" id="G8JT61">
    <property type="interactions" value="411"/>
</dbReference>
<feature type="compositionally biased region" description="Polar residues" evidence="2">
    <location>
        <begin position="85"/>
        <end position="100"/>
    </location>
</feature>